<feature type="domain" description="Glycoside hydrolase family 20 catalytic" evidence="5">
    <location>
        <begin position="96"/>
        <end position="185"/>
    </location>
</feature>
<evidence type="ECO:0000313" key="6">
    <source>
        <dbReference type="EMBL" id="EPQ18589.1"/>
    </source>
</evidence>
<organism evidence="6 7">
    <name type="scientific">Myotis brandtii</name>
    <name type="common">Brandt's bat</name>
    <dbReference type="NCBI Taxonomy" id="109478"/>
    <lineage>
        <taxon>Eukaryota</taxon>
        <taxon>Metazoa</taxon>
        <taxon>Chordata</taxon>
        <taxon>Craniata</taxon>
        <taxon>Vertebrata</taxon>
        <taxon>Euteleostomi</taxon>
        <taxon>Mammalia</taxon>
        <taxon>Eutheria</taxon>
        <taxon>Laurasiatheria</taxon>
        <taxon>Chiroptera</taxon>
        <taxon>Yangochiroptera</taxon>
        <taxon>Vespertilionidae</taxon>
        <taxon>Myotis</taxon>
    </lineage>
</organism>
<dbReference type="InterPro" id="IPR038901">
    <property type="entry name" value="HEXDC-like"/>
</dbReference>
<dbReference type="Pfam" id="PF00728">
    <property type="entry name" value="Glyco_hydro_20"/>
    <property type="match status" value="1"/>
</dbReference>
<sequence length="220" mass="24179">MFAASSCKRLTSALEMKKGLSERSLSCDFPQNGEMSGSSPFKMRFVHLDLKGAPPKVSYLSEIFPLFRALGANGLLIEYEDTFPYEGPLRLLRAPHAYSPGEVAEVLRLAAAHELEVVPLVQTFGHMEFVLKHEALAHLREVALFPNTLNPHEAESLALVGAMVDQVLELHPGARWLHIGCDEVGAASGLRPQVHRLPCRHVKATPHLGGKTAHAPTRQR</sequence>
<evidence type="ECO:0000313" key="7">
    <source>
        <dbReference type="Proteomes" id="UP000052978"/>
    </source>
</evidence>
<accession>S7NLV6</accession>
<reference evidence="6 7" key="1">
    <citation type="journal article" date="2013" name="Nat. Commun.">
        <title>Genome analysis reveals insights into physiology and longevity of the Brandt's bat Myotis brandtii.</title>
        <authorList>
            <person name="Seim I."/>
            <person name="Fang X."/>
            <person name="Xiong Z."/>
            <person name="Lobanov A.V."/>
            <person name="Huang Z."/>
            <person name="Ma S."/>
            <person name="Feng Y."/>
            <person name="Turanov A.A."/>
            <person name="Zhu Y."/>
            <person name="Lenz T.L."/>
            <person name="Gerashchenko M.V."/>
            <person name="Fan D."/>
            <person name="Hee Yim S."/>
            <person name="Yao X."/>
            <person name="Jordan D."/>
            <person name="Xiong Y."/>
            <person name="Ma Y."/>
            <person name="Lyapunov A.N."/>
            <person name="Chen G."/>
            <person name="Kulakova O.I."/>
            <person name="Sun Y."/>
            <person name="Lee S.G."/>
            <person name="Bronson R.T."/>
            <person name="Moskalev A.A."/>
            <person name="Sunyaev S.R."/>
            <person name="Zhang G."/>
            <person name="Krogh A."/>
            <person name="Wang J."/>
            <person name="Gladyshev V.N."/>
        </authorList>
    </citation>
    <scope>NUCLEOTIDE SEQUENCE [LARGE SCALE GENOMIC DNA]</scope>
</reference>
<dbReference type="Gene3D" id="3.20.20.80">
    <property type="entry name" value="Glycosidases"/>
    <property type="match status" value="1"/>
</dbReference>
<evidence type="ECO:0000256" key="4">
    <source>
        <dbReference type="ARBA" id="ARBA00022801"/>
    </source>
</evidence>
<dbReference type="Proteomes" id="UP000052978">
    <property type="component" value="Unassembled WGS sequence"/>
</dbReference>
<evidence type="ECO:0000259" key="5">
    <source>
        <dbReference type="Pfam" id="PF00728"/>
    </source>
</evidence>
<dbReference type="GO" id="GO:0005975">
    <property type="term" value="P:carbohydrate metabolic process"/>
    <property type="evidence" value="ECO:0007669"/>
    <property type="project" value="InterPro"/>
</dbReference>
<comment type="catalytic activity">
    <reaction evidence="1">
        <text>Hydrolysis of terminal non-reducing N-acetyl-D-hexosamine residues in N-acetyl-beta-D-hexosaminides.</text>
        <dbReference type="EC" id="3.2.1.52"/>
    </reaction>
</comment>
<evidence type="ECO:0000256" key="1">
    <source>
        <dbReference type="ARBA" id="ARBA00001231"/>
    </source>
</evidence>
<evidence type="ECO:0000256" key="2">
    <source>
        <dbReference type="ARBA" id="ARBA00006285"/>
    </source>
</evidence>
<dbReference type="GO" id="GO:0004563">
    <property type="term" value="F:beta-N-acetylhexosaminidase activity"/>
    <property type="evidence" value="ECO:0007669"/>
    <property type="project" value="UniProtKB-EC"/>
</dbReference>
<dbReference type="InterPro" id="IPR017853">
    <property type="entry name" value="GH"/>
</dbReference>
<keyword evidence="4" id="KW-0378">Hydrolase</keyword>
<comment type="similarity">
    <text evidence="2">Belongs to the glycosyl hydrolase 20 family.</text>
</comment>
<dbReference type="PANTHER" id="PTHR21040">
    <property type="entry name" value="BCDNA.GH04120"/>
    <property type="match status" value="1"/>
</dbReference>
<dbReference type="eggNOG" id="ENOG502QRCP">
    <property type="taxonomic scope" value="Eukaryota"/>
</dbReference>
<gene>
    <name evidence="6" type="ORF">D623_10007412</name>
</gene>
<dbReference type="SUPFAM" id="SSF51445">
    <property type="entry name" value="(Trans)glycosidases"/>
    <property type="match status" value="1"/>
</dbReference>
<protein>
    <recommendedName>
        <fullName evidence="3">beta-N-acetylhexosaminidase</fullName>
        <ecNumber evidence="3">3.2.1.52</ecNumber>
    </recommendedName>
</protein>
<name>S7NLV6_MYOBR</name>
<dbReference type="EMBL" id="KE164547">
    <property type="protein sequence ID" value="EPQ18589.1"/>
    <property type="molecule type" value="Genomic_DNA"/>
</dbReference>
<keyword evidence="7" id="KW-1185">Reference proteome</keyword>
<dbReference type="EC" id="3.2.1.52" evidence="3"/>
<proteinExistence type="inferred from homology"/>
<dbReference type="AlphaFoldDB" id="S7NLV6"/>
<evidence type="ECO:0000256" key="3">
    <source>
        <dbReference type="ARBA" id="ARBA00012663"/>
    </source>
</evidence>
<dbReference type="InterPro" id="IPR015883">
    <property type="entry name" value="Glyco_hydro_20_cat"/>
</dbReference>
<dbReference type="PANTHER" id="PTHR21040:SF6">
    <property type="entry name" value="HEXOSAMINIDASE D"/>
    <property type="match status" value="1"/>
</dbReference>